<evidence type="ECO:0000313" key="7">
    <source>
        <dbReference type="Proteomes" id="UP000283530"/>
    </source>
</evidence>
<evidence type="ECO:0000313" key="6">
    <source>
        <dbReference type="EMBL" id="RWR89987.1"/>
    </source>
</evidence>
<gene>
    <name evidence="6" type="ORF">CKAN_01906200</name>
</gene>
<protein>
    <submittedName>
        <fullName evidence="6">Rho GTPase-activating protein 7 isoform X2</fullName>
    </submittedName>
</protein>
<name>A0A443PGS7_9MAGN</name>
<dbReference type="InterPro" id="IPR011993">
    <property type="entry name" value="PH-like_dom_sf"/>
</dbReference>
<feature type="domain" description="Rho-GAP" evidence="5">
    <location>
        <begin position="189"/>
        <end position="388"/>
    </location>
</feature>
<sequence length="865" mass="96015">MVSRNADSPHQKGDGDAKSNPVVPVQQLHSRAGNNVFKSGPLFISSKGIGWSSWKKRWFILTRTSLVFFRSDPNALSQKESDANFTLGGIDLNNSGSVVVRADKKLLTVLFPDGRGERAFTLKAETSEDMHEWKTALESALSQAPSAALSMRKNGFFQSDAADVLEGSFGQWRDRHTLKSLVVGRPILLALEDIDGGPSLLEKALRFVEQHGVKVEGILRQAADVDEVRRRVQEYEHGKKEFSPDEDAHVVGDCVKHILRELPSSPVPASCCISLLEAFRSNRGSRVTAMRAAISDTLPEPNRRLLQRILKMMRIVASHKAENLMSISAVAACMAPLLLRPLLAGDCEVMGDFDMGGDGSVQFLQAAAAANHAQAIVGTLMEEFDKIFSALYSESDGSADEGVKSTDDETMEHNQYLDAHNDLDAEDDHERTLSRSLSERNCSFFSDIYVNKVLDGPDSDIESHKVGEDFSFSDKSLKGTHTPLPQHYNLNISNSLRNQRDKCSAVPFIESNETLGHVTTSTTPQLRQTETKNKFSGLSPSLCTTKSTDESNEPVTNIKRPTLWGHTSVMKNFSMECMDYSSEDEMVIQKLEMTRTDLQNKIAKEEKENAILHASLERRKQTLRDRRLALEQDVVRLQEKLQNERDLRATFEAGLNVHLGQLCIASVMDDKTRGELEQIALAEAYVISLKQKVADLHSQLNRQRGHNYGSLCESCSGDLLNSNYEPTLKVQQGDTKTGDSVYHCHDALHGKNDVDVIKEDPPYLPRKQPLQNQQVDLSLYGSGARTSLPEEPLVAGPSPAFKKANGNDEGQVATQSLLTKLTNRLNNLKERRFLLVNDLQSLETSNIASSEVPRLIGASQWMNCR</sequence>
<keyword evidence="1" id="KW-0343">GTPase activation</keyword>
<dbReference type="PANTHER" id="PTHR46265">
    <property type="entry name" value="RHO GTPASE-ACTIVATING PROTEIN 7"/>
    <property type="match status" value="1"/>
</dbReference>
<dbReference type="Pfam" id="PF00620">
    <property type="entry name" value="RhoGAP"/>
    <property type="match status" value="1"/>
</dbReference>
<dbReference type="InterPro" id="IPR025757">
    <property type="entry name" value="MIP1_Leuzipper"/>
</dbReference>
<keyword evidence="7" id="KW-1185">Reference proteome</keyword>
<dbReference type="GO" id="GO:0007165">
    <property type="term" value="P:signal transduction"/>
    <property type="evidence" value="ECO:0007669"/>
    <property type="project" value="InterPro"/>
</dbReference>
<dbReference type="InterPro" id="IPR000198">
    <property type="entry name" value="RhoGAP_dom"/>
</dbReference>
<dbReference type="PROSITE" id="PS50003">
    <property type="entry name" value="PH_DOMAIN"/>
    <property type="match status" value="1"/>
</dbReference>
<dbReference type="Pfam" id="PF00169">
    <property type="entry name" value="PH"/>
    <property type="match status" value="1"/>
</dbReference>
<feature type="compositionally biased region" description="Polar residues" evidence="3">
    <location>
        <begin position="534"/>
        <end position="546"/>
    </location>
</feature>
<evidence type="ECO:0000259" key="4">
    <source>
        <dbReference type="PROSITE" id="PS50003"/>
    </source>
</evidence>
<dbReference type="CDD" id="cd00821">
    <property type="entry name" value="PH"/>
    <property type="match status" value="1"/>
</dbReference>
<dbReference type="Pfam" id="PF14389">
    <property type="entry name" value="Lzipper-MIP1"/>
    <property type="match status" value="1"/>
</dbReference>
<keyword evidence="2" id="KW-0175">Coiled coil</keyword>
<evidence type="ECO:0000256" key="2">
    <source>
        <dbReference type="SAM" id="Coils"/>
    </source>
</evidence>
<comment type="caution">
    <text evidence="6">The sequence shown here is derived from an EMBL/GenBank/DDBJ whole genome shotgun (WGS) entry which is preliminary data.</text>
</comment>
<dbReference type="InterPro" id="IPR008936">
    <property type="entry name" value="Rho_GTPase_activation_prot"/>
</dbReference>
<feature type="domain" description="PH" evidence="4">
    <location>
        <begin position="35"/>
        <end position="142"/>
    </location>
</feature>
<dbReference type="SUPFAM" id="SSF48350">
    <property type="entry name" value="GTPase activation domain, GAP"/>
    <property type="match status" value="1"/>
</dbReference>
<organism evidence="6 7">
    <name type="scientific">Cinnamomum micranthum f. kanehirae</name>
    <dbReference type="NCBI Taxonomy" id="337451"/>
    <lineage>
        <taxon>Eukaryota</taxon>
        <taxon>Viridiplantae</taxon>
        <taxon>Streptophyta</taxon>
        <taxon>Embryophyta</taxon>
        <taxon>Tracheophyta</taxon>
        <taxon>Spermatophyta</taxon>
        <taxon>Magnoliopsida</taxon>
        <taxon>Magnoliidae</taxon>
        <taxon>Laurales</taxon>
        <taxon>Lauraceae</taxon>
        <taxon>Cinnamomum</taxon>
    </lineage>
</organism>
<accession>A0A443PGS7</accession>
<dbReference type="SUPFAM" id="SSF50729">
    <property type="entry name" value="PH domain-like"/>
    <property type="match status" value="1"/>
</dbReference>
<dbReference type="GO" id="GO:0005096">
    <property type="term" value="F:GTPase activator activity"/>
    <property type="evidence" value="ECO:0007669"/>
    <property type="project" value="UniProtKB-KW"/>
</dbReference>
<feature type="region of interest" description="Disordered" evidence="3">
    <location>
        <begin position="534"/>
        <end position="558"/>
    </location>
</feature>
<dbReference type="InterPro" id="IPR001849">
    <property type="entry name" value="PH_domain"/>
</dbReference>
<feature type="compositionally biased region" description="Basic and acidic residues" evidence="3">
    <location>
        <begin position="7"/>
        <end position="17"/>
    </location>
</feature>
<dbReference type="Gene3D" id="2.30.29.30">
    <property type="entry name" value="Pleckstrin-homology domain (PH domain)/Phosphotyrosine-binding domain (PTB)"/>
    <property type="match status" value="1"/>
</dbReference>
<dbReference type="InterPro" id="IPR052799">
    <property type="entry name" value="Rho_GAP_Regulators"/>
</dbReference>
<dbReference type="EMBL" id="QPKB01000008">
    <property type="protein sequence ID" value="RWR89987.1"/>
    <property type="molecule type" value="Genomic_DNA"/>
</dbReference>
<dbReference type="STRING" id="337451.A0A443PGS7"/>
<dbReference type="Gene3D" id="1.10.555.10">
    <property type="entry name" value="Rho GTPase activation protein"/>
    <property type="match status" value="1"/>
</dbReference>
<dbReference type="CDD" id="cd00159">
    <property type="entry name" value="RhoGAP"/>
    <property type="match status" value="1"/>
</dbReference>
<feature type="coiled-coil region" evidence="2">
    <location>
        <begin position="588"/>
        <end position="647"/>
    </location>
</feature>
<evidence type="ECO:0000259" key="5">
    <source>
        <dbReference type="PROSITE" id="PS50238"/>
    </source>
</evidence>
<reference evidence="6 7" key="1">
    <citation type="journal article" date="2019" name="Nat. Plants">
        <title>Stout camphor tree genome fills gaps in understanding of flowering plant genome evolution.</title>
        <authorList>
            <person name="Chaw S.M."/>
            <person name="Liu Y.C."/>
            <person name="Wu Y.W."/>
            <person name="Wang H.Y."/>
            <person name="Lin C.I."/>
            <person name="Wu C.S."/>
            <person name="Ke H.M."/>
            <person name="Chang L.Y."/>
            <person name="Hsu C.Y."/>
            <person name="Yang H.T."/>
            <person name="Sudianto E."/>
            <person name="Hsu M.H."/>
            <person name="Wu K.P."/>
            <person name="Wang L.N."/>
            <person name="Leebens-Mack J.H."/>
            <person name="Tsai I.J."/>
        </authorList>
    </citation>
    <scope>NUCLEOTIDE SEQUENCE [LARGE SCALE GENOMIC DNA]</scope>
    <source>
        <strain evidence="7">cv. Chaw 1501</strain>
        <tissue evidence="6">Young leaves</tissue>
    </source>
</reference>
<dbReference type="PANTHER" id="PTHR46265:SF21">
    <property type="entry name" value="RHO GTPASE-ACTIVATING PROTEIN REN1-LIKE ISOFORM X1"/>
    <property type="match status" value="1"/>
</dbReference>
<dbReference type="Proteomes" id="UP000283530">
    <property type="component" value="Unassembled WGS sequence"/>
</dbReference>
<dbReference type="SMART" id="SM00233">
    <property type="entry name" value="PH"/>
    <property type="match status" value="1"/>
</dbReference>
<dbReference type="AlphaFoldDB" id="A0A443PGS7"/>
<dbReference type="SMART" id="SM00324">
    <property type="entry name" value="RhoGAP"/>
    <property type="match status" value="1"/>
</dbReference>
<dbReference type="PROSITE" id="PS50238">
    <property type="entry name" value="RHOGAP"/>
    <property type="match status" value="1"/>
</dbReference>
<feature type="region of interest" description="Disordered" evidence="3">
    <location>
        <begin position="1"/>
        <end position="21"/>
    </location>
</feature>
<dbReference type="OrthoDB" id="2157866at2759"/>
<proteinExistence type="predicted"/>
<evidence type="ECO:0000256" key="3">
    <source>
        <dbReference type="SAM" id="MobiDB-lite"/>
    </source>
</evidence>
<evidence type="ECO:0000256" key="1">
    <source>
        <dbReference type="ARBA" id="ARBA00022468"/>
    </source>
</evidence>